<protein>
    <submittedName>
        <fullName evidence="2">Uncharacterized protein</fullName>
    </submittedName>
</protein>
<evidence type="ECO:0000256" key="1">
    <source>
        <dbReference type="SAM" id="Phobius"/>
    </source>
</evidence>
<keyword evidence="1" id="KW-1133">Transmembrane helix</keyword>
<dbReference type="Proteomes" id="UP000251960">
    <property type="component" value="Chromosome 3"/>
</dbReference>
<accession>A0A3L6FK64</accession>
<dbReference type="PANTHER" id="PTHR34189">
    <property type="entry name" value="TRANSMEMBRANE PROTEIN"/>
    <property type="match status" value="1"/>
</dbReference>
<evidence type="ECO:0000313" key="2">
    <source>
        <dbReference type="EMBL" id="PWZ33634.1"/>
    </source>
</evidence>
<sequence>MDVDQLPTYDPRSDVAKKEALDASRADLARALVHLIPVGVLLCGLLLWSFSDTDFPAGNTSNDYFMLILLGMMKHVHANATEHYAARTQRRQIQIQPIGGLDACGHGGRPRYRSHRYWMPRTQPPPEIKVTHGPQDPKIRTCVFVERTRRNARGRPYFI</sequence>
<keyword evidence="1" id="KW-0812">Transmembrane</keyword>
<organism evidence="2">
    <name type="scientific">Zea mays</name>
    <name type="common">Maize</name>
    <dbReference type="NCBI Taxonomy" id="4577"/>
    <lineage>
        <taxon>Eukaryota</taxon>
        <taxon>Viridiplantae</taxon>
        <taxon>Streptophyta</taxon>
        <taxon>Embryophyta</taxon>
        <taxon>Tracheophyta</taxon>
        <taxon>Spermatophyta</taxon>
        <taxon>Magnoliopsida</taxon>
        <taxon>Liliopsida</taxon>
        <taxon>Poales</taxon>
        <taxon>Poaceae</taxon>
        <taxon>PACMAD clade</taxon>
        <taxon>Panicoideae</taxon>
        <taxon>Andropogonodae</taxon>
        <taxon>Andropogoneae</taxon>
        <taxon>Tripsacinae</taxon>
        <taxon>Zea</taxon>
    </lineage>
</organism>
<dbReference type="EMBL" id="NCVQ01000004">
    <property type="protein sequence ID" value="PWZ33634.1"/>
    <property type="molecule type" value="Genomic_DNA"/>
</dbReference>
<gene>
    <name evidence="2" type="ORF">Zm00014a_039613</name>
</gene>
<name>A0A3L6FK64_MAIZE</name>
<proteinExistence type="predicted"/>
<keyword evidence="1" id="KW-0472">Membrane</keyword>
<feature type="transmembrane region" description="Helical" evidence="1">
    <location>
        <begin position="31"/>
        <end position="50"/>
    </location>
</feature>
<dbReference type="PANTHER" id="PTHR34189:SF13">
    <property type="entry name" value="TRANSMEMBRANE PROTEIN"/>
    <property type="match status" value="1"/>
</dbReference>
<reference evidence="2" key="1">
    <citation type="journal article" date="2018" name="Nat. Genet.">
        <title>Extensive intraspecific gene order and gene structural variations between Mo17 and other maize genomes.</title>
        <authorList>
            <person name="Sun S."/>
            <person name="Zhou Y."/>
            <person name="Chen J."/>
            <person name="Shi J."/>
            <person name="Zhao H."/>
            <person name="Zhao H."/>
            <person name="Song W."/>
            <person name="Zhang M."/>
            <person name="Cui Y."/>
            <person name="Dong X."/>
            <person name="Liu H."/>
            <person name="Ma X."/>
            <person name="Jiao Y."/>
            <person name="Wang B."/>
            <person name="Wei X."/>
            <person name="Stein J.C."/>
            <person name="Glaubitz J.C."/>
            <person name="Lu F."/>
            <person name="Yu G."/>
            <person name="Liang C."/>
            <person name="Fengler K."/>
            <person name="Li B."/>
            <person name="Rafalski A."/>
            <person name="Schnable P.S."/>
            <person name="Ware D.H."/>
            <person name="Buckler E.S."/>
            <person name="Lai J."/>
        </authorList>
    </citation>
    <scope>NUCLEOTIDE SEQUENCE [LARGE SCALE GENOMIC DNA]</scope>
    <source>
        <tissue evidence="2">Seedling</tissue>
    </source>
</reference>
<comment type="caution">
    <text evidence="2">The sequence shown here is derived from an EMBL/GenBank/DDBJ whole genome shotgun (WGS) entry which is preliminary data.</text>
</comment>
<dbReference type="AlphaFoldDB" id="A0A3L6FK64"/>